<evidence type="ECO:0008006" key="4">
    <source>
        <dbReference type="Google" id="ProtNLM"/>
    </source>
</evidence>
<protein>
    <recommendedName>
        <fullName evidence="4">UDP-glycosyltransferases domain-containing protein</fullName>
    </recommendedName>
</protein>
<dbReference type="SUPFAM" id="SSF53756">
    <property type="entry name" value="UDP-Glycosyltransferase/glycogen phosphorylase"/>
    <property type="match status" value="1"/>
</dbReference>
<dbReference type="GO" id="GO:0080043">
    <property type="term" value="F:quercetin 3-O-glucosyltransferase activity"/>
    <property type="evidence" value="ECO:0007669"/>
    <property type="project" value="TreeGrafter"/>
</dbReference>
<keyword evidence="2" id="KW-0808">Transferase</keyword>
<evidence type="ECO:0000256" key="2">
    <source>
        <dbReference type="ARBA" id="ARBA00022679"/>
    </source>
</evidence>
<gene>
    <name evidence="3" type="ORF">FSB_LOCUS61640</name>
</gene>
<dbReference type="CDD" id="cd03784">
    <property type="entry name" value="GT1_Gtf-like"/>
    <property type="match status" value="1"/>
</dbReference>
<proteinExistence type="inferred from homology"/>
<evidence type="ECO:0000256" key="1">
    <source>
        <dbReference type="ARBA" id="ARBA00009995"/>
    </source>
</evidence>
<dbReference type="EMBL" id="OIVN01006471">
    <property type="protein sequence ID" value="SPD33758.1"/>
    <property type="molecule type" value="Genomic_DNA"/>
</dbReference>
<evidence type="ECO:0000313" key="3">
    <source>
        <dbReference type="EMBL" id="SPD33758.1"/>
    </source>
</evidence>
<reference evidence="3" key="1">
    <citation type="submission" date="2018-02" db="EMBL/GenBank/DDBJ databases">
        <authorList>
            <person name="Cohen D.B."/>
            <person name="Kent A.D."/>
        </authorList>
    </citation>
    <scope>NUCLEOTIDE SEQUENCE</scope>
</reference>
<dbReference type="PANTHER" id="PTHR11926">
    <property type="entry name" value="GLUCOSYL/GLUCURONOSYL TRANSFERASES"/>
    <property type="match status" value="1"/>
</dbReference>
<dbReference type="Pfam" id="PF00201">
    <property type="entry name" value="UDPGT"/>
    <property type="match status" value="1"/>
</dbReference>
<accession>A0A2N9JA46</accession>
<dbReference type="GO" id="GO:0080044">
    <property type="term" value="F:quercetin 7-O-glucosyltransferase activity"/>
    <property type="evidence" value="ECO:0007669"/>
    <property type="project" value="TreeGrafter"/>
</dbReference>
<comment type="similarity">
    <text evidence="1">Belongs to the UDP-glycosyltransferase family.</text>
</comment>
<organism evidence="3">
    <name type="scientific">Fagus sylvatica</name>
    <name type="common">Beechnut</name>
    <dbReference type="NCBI Taxonomy" id="28930"/>
    <lineage>
        <taxon>Eukaryota</taxon>
        <taxon>Viridiplantae</taxon>
        <taxon>Streptophyta</taxon>
        <taxon>Embryophyta</taxon>
        <taxon>Tracheophyta</taxon>
        <taxon>Spermatophyta</taxon>
        <taxon>Magnoliopsida</taxon>
        <taxon>eudicotyledons</taxon>
        <taxon>Gunneridae</taxon>
        <taxon>Pentapetalae</taxon>
        <taxon>rosids</taxon>
        <taxon>fabids</taxon>
        <taxon>Fagales</taxon>
        <taxon>Fagaceae</taxon>
        <taxon>Fagus</taxon>
    </lineage>
</organism>
<dbReference type="InterPro" id="IPR002213">
    <property type="entry name" value="UDP_glucos_trans"/>
</dbReference>
<dbReference type="PANTHER" id="PTHR11926:SF1560">
    <property type="entry name" value="UDP-GLYCOSYLTRANSFERASE 74E1-RELATED"/>
    <property type="match status" value="1"/>
</dbReference>
<dbReference type="Gene3D" id="3.40.50.2000">
    <property type="entry name" value="Glycogen Phosphorylase B"/>
    <property type="match status" value="4"/>
</dbReference>
<name>A0A2N9JA46_FAGSY</name>
<sequence length="297" mass="32940">MTVTQSLTKFIGTQNSSQHPPKFLIYDVVMPLALDIARQLGLVGAPFFTQSGSVNAIYNHAHRGAIKFPLGVPTASLPSMPPLGINDLPSFMPPLGINDLPSFMSNTGSWRMTEYGLNLFKPNADACMKWLDKMETGSVIYAAFGSLVALGEEQMEELTMGLKNSSCHFLWVVRETEQKKLPINFVHETSEKGLVVSWCPQLKVLAHKAIGCFMTRCGWNSTLEALSLGGKVGVRIKVDQKGFANKEEIELCIREVMEGESRKEMKRNSVRLKELAIEAMDEGGILDKNIEEFVEKL</sequence>
<dbReference type="AlphaFoldDB" id="A0A2N9JA46"/>